<evidence type="ECO:0000256" key="2">
    <source>
        <dbReference type="ARBA" id="ARBA00009765"/>
    </source>
</evidence>
<comment type="subcellular location">
    <subcellularLocation>
        <location evidence="1">Cell membrane</location>
        <topology evidence="1">Multi-pass membrane protein</topology>
    </subcellularLocation>
</comment>
<organism evidence="9 10">
    <name type="scientific">Brevibacterium daeguense</name>
    <dbReference type="NCBI Taxonomy" id="909936"/>
    <lineage>
        <taxon>Bacteria</taxon>
        <taxon>Bacillati</taxon>
        <taxon>Actinomycetota</taxon>
        <taxon>Actinomycetes</taxon>
        <taxon>Micrococcales</taxon>
        <taxon>Brevibacteriaceae</taxon>
        <taxon>Brevibacterium</taxon>
    </lineage>
</organism>
<evidence type="ECO:0000313" key="9">
    <source>
        <dbReference type="EMBL" id="GAA4282975.1"/>
    </source>
</evidence>
<dbReference type="CDD" id="cd12830">
    <property type="entry name" value="MtCorA-like"/>
    <property type="match status" value="1"/>
</dbReference>
<feature type="transmembrane region" description="Helical" evidence="8">
    <location>
        <begin position="347"/>
        <end position="367"/>
    </location>
</feature>
<evidence type="ECO:0000256" key="1">
    <source>
        <dbReference type="ARBA" id="ARBA00004651"/>
    </source>
</evidence>
<evidence type="ECO:0000313" key="10">
    <source>
        <dbReference type="Proteomes" id="UP001501586"/>
    </source>
</evidence>
<evidence type="ECO:0000256" key="4">
    <source>
        <dbReference type="ARBA" id="ARBA00022475"/>
    </source>
</evidence>
<protein>
    <submittedName>
        <fullName evidence="9">Magnesium/cobalt transporter CorA</fullName>
    </submittedName>
</protein>
<accession>A0ABP8EGI7</accession>
<dbReference type="SUPFAM" id="SSF144083">
    <property type="entry name" value="Magnesium transport protein CorA, transmembrane region"/>
    <property type="match status" value="1"/>
</dbReference>
<gene>
    <name evidence="9" type="primary">corA</name>
    <name evidence="9" type="ORF">GCM10022261_05060</name>
</gene>
<sequence>MADPRYLNQHSERPTRCNAGDHFVLYIEADAVAHPRSVAEAADALDLALDQHSNEQPFLWIDLLRPSREDLAELAARFDLHPLAVEDAAEAHQRPKYEHYGTTDFVVLRPAEAAPTPSESDVARDPAIIDVRVGELHVFVGAAFVILVAHTDSVDLPAVRRAFERDPRFLEFPQLSALYRIMDEVVDGYEPLLSALEDYGDSLEERIFGTGPVPSRDVYYLSRELIELGRAVNPLGGLAASLHVSLDRHRPPEDLLRGMRDVTDHIHTAIERLERLRTVVREIFSVNATLIAERQNDDMRQLNELSIQQNEQMKKISAWAGIFFFPSLIAGAYGMNFKHMPELHWLLGYPFALGLMLSGSLLLYLVFKRVGWL</sequence>
<evidence type="ECO:0000256" key="5">
    <source>
        <dbReference type="ARBA" id="ARBA00022692"/>
    </source>
</evidence>
<evidence type="ECO:0000256" key="3">
    <source>
        <dbReference type="ARBA" id="ARBA00022448"/>
    </source>
</evidence>
<comment type="caution">
    <text evidence="9">The sequence shown here is derived from an EMBL/GenBank/DDBJ whole genome shotgun (WGS) entry which is preliminary data.</text>
</comment>
<keyword evidence="10" id="KW-1185">Reference proteome</keyword>
<dbReference type="Gene3D" id="1.20.58.340">
    <property type="entry name" value="Magnesium transport protein CorA, transmembrane region"/>
    <property type="match status" value="2"/>
</dbReference>
<proteinExistence type="inferred from homology"/>
<dbReference type="Pfam" id="PF01544">
    <property type="entry name" value="CorA"/>
    <property type="match status" value="1"/>
</dbReference>
<dbReference type="SUPFAM" id="SSF143865">
    <property type="entry name" value="CorA soluble domain-like"/>
    <property type="match status" value="1"/>
</dbReference>
<keyword evidence="7 8" id="KW-0472">Membrane</keyword>
<reference evidence="10" key="1">
    <citation type="journal article" date="2019" name="Int. J. Syst. Evol. Microbiol.">
        <title>The Global Catalogue of Microorganisms (GCM) 10K type strain sequencing project: providing services to taxonomists for standard genome sequencing and annotation.</title>
        <authorList>
            <consortium name="The Broad Institute Genomics Platform"/>
            <consortium name="The Broad Institute Genome Sequencing Center for Infectious Disease"/>
            <person name="Wu L."/>
            <person name="Ma J."/>
        </authorList>
    </citation>
    <scope>NUCLEOTIDE SEQUENCE [LARGE SCALE GENOMIC DNA]</scope>
    <source>
        <strain evidence="10">JCM 17458</strain>
    </source>
</reference>
<keyword evidence="4" id="KW-1003">Cell membrane</keyword>
<comment type="similarity">
    <text evidence="2">Belongs to the CorA metal ion transporter (MIT) (TC 1.A.35) family.</text>
</comment>
<keyword evidence="6 8" id="KW-1133">Transmembrane helix</keyword>
<dbReference type="RefSeq" id="WP_236864718.1">
    <property type="nucleotide sequence ID" value="NZ_BAABAZ010000004.1"/>
</dbReference>
<keyword evidence="5 8" id="KW-0812">Transmembrane</keyword>
<feature type="transmembrane region" description="Helical" evidence="8">
    <location>
        <begin position="316"/>
        <end position="335"/>
    </location>
</feature>
<evidence type="ECO:0000256" key="7">
    <source>
        <dbReference type="ARBA" id="ARBA00023136"/>
    </source>
</evidence>
<keyword evidence="3" id="KW-0813">Transport</keyword>
<dbReference type="InterPro" id="IPR045863">
    <property type="entry name" value="CorA_TM1_TM2"/>
</dbReference>
<evidence type="ECO:0000256" key="8">
    <source>
        <dbReference type="SAM" id="Phobius"/>
    </source>
</evidence>
<dbReference type="InterPro" id="IPR045861">
    <property type="entry name" value="CorA_cytoplasmic_dom"/>
</dbReference>
<dbReference type="PANTHER" id="PTHR46494">
    <property type="entry name" value="CORA FAMILY METAL ION TRANSPORTER (EUROFUNG)"/>
    <property type="match status" value="1"/>
</dbReference>
<evidence type="ECO:0000256" key="6">
    <source>
        <dbReference type="ARBA" id="ARBA00022989"/>
    </source>
</evidence>
<name>A0ABP8EGI7_9MICO</name>
<dbReference type="PANTHER" id="PTHR46494:SF1">
    <property type="entry name" value="CORA FAMILY METAL ION TRANSPORTER (EUROFUNG)"/>
    <property type="match status" value="1"/>
</dbReference>
<dbReference type="Gene3D" id="3.30.460.20">
    <property type="entry name" value="CorA soluble domain-like"/>
    <property type="match status" value="1"/>
</dbReference>
<dbReference type="Proteomes" id="UP001501586">
    <property type="component" value="Unassembled WGS sequence"/>
</dbReference>
<dbReference type="EMBL" id="BAABAZ010000004">
    <property type="protein sequence ID" value="GAA4282975.1"/>
    <property type="molecule type" value="Genomic_DNA"/>
</dbReference>
<dbReference type="InterPro" id="IPR002523">
    <property type="entry name" value="MgTranspt_CorA/ZnTranspt_ZntB"/>
</dbReference>